<protein>
    <recommendedName>
        <fullName evidence="3">PGG domain-containing protein</fullName>
    </recommendedName>
</protein>
<feature type="transmembrane region" description="Helical" evidence="2">
    <location>
        <begin position="93"/>
        <end position="113"/>
    </location>
</feature>
<evidence type="ECO:0000259" key="3">
    <source>
        <dbReference type="Pfam" id="PF13962"/>
    </source>
</evidence>
<dbReference type="Pfam" id="PF13962">
    <property type="entry name" value="PGG"/>
    <property type="match status" value="1"/>
</dbReference>
<dbReference type="InterPro" id="IPR026961">
    <property type="entry name" value="PGG_dom"/>
</dbReference>
<dbReference type="Proteomes" id="UP000011116">
    <property type="component" value="Chromosome 3H"/>
</dbReference>
<keyword evidence="2" id="KW-0812">Transmembrane</keyword>
<evidence type="ECO:0000313" key="5">
    <source>
        <dbReference type="Proteomes" id="UP000011116"/>
    </source>
</evidence>
<feature type="region of interest" description="Disordered" evidence="1">
    <location>
        <begin position="1"/>
        <end position="23"/>
    </location>
</feature>
<feature type="transmembrane region" description="Helical" evidence="2">
    <location>
        <begin position="33"/>
        <end position="52"/>
    </location>
</feature>
<keyword evidence="2" id="KW-1133">Transmembrane helix</keyword>
<dbReference type="EnsemblPlants" id="HORVU.MOREX.r3.3HG0234360.1">
    <property type="protein sequence ID" value="HORVU.MOREX.r3.3HG0234360.1.CDS1"/>
    <property type="gene ID" value="HORVU.MOREX.r3.3HG0234360"/>
</dbReference>
<dbReference type="PANTHER" id="PTHR24177:SF428">
    <property type="entry name" value="PGG DOMAIN-CONTAINING PROTEIN"/>
    <property type="match status" value="1"/>
</dbReference>
<accession>A0A8I6XJT2</accession>
<dbReference type="PANTHER" id="PTHR24177">
    <property type="entry name" value="CASKIN"/>
    <property type="match status" value="1"/>
</dbReference>
<organism evidence="4 5">
    <name type="scientific">Hordeum vulgare subsp. vulgare</name>
    <name type="common">Domesticated barley</name>
    <dbReference type="NCBI Taxonomy" id="112509"/>
    <lineage>
        <taxon>Eukaryota</taxon>
        <taxon>Viridiplantae</taxon>
        <taxon>Streptophyta</taxon>
        <taxon>Embryophyta</taxon>
        <taxon>Tracheophyta</taxon>
        <taxon>Spermatophyta</taxon>
        <taxon>Magnoliopsida</taxon>
        <taxon>Liliopsida</taxon>
        <taxon>Poales</taxon>
        <taxon>Poaceae</taxon>
        <taxon>BOP clade</taxon>
        <taxon>Pooideae</taxon>
        <taxon>Triticodae</taxon>
        <taxon>Triticeae</taxon>
        <taxon>Hordeinae</taxon>
        <taxon>Hordeum</taxon>
    </lineage>
</organism>
<dbReference type="Gramene" id="HORVU.MOREX.r3.3HG0234360.1">
    <property type="protein sequence ID" value="HORVU.MOREX.r3.3HG0234360.1.CDS1"/>
    <property type="gene ID" value="HORVU.MOREX.r3.3HG0234360"/>
</dbReference>
<name>A0A8I6XJT2_HORVV</name>
<proteinExistence type="predicted"/>
<dbReference type="AlphaFoldDB" id="A0A8I6XJT2"/>
<evidence type="ECO:0000256" key="1">
    <source>
        <dbReference type="SAM" id="MobiDB-lite"/>
    </source>
</evidence>
<feature type="compositionally biased region" description="Low complexity" evidence="1">
    <location>
        <begin position="1"/>
        <end position="19"/>
    </location>
</feature>
<reference evidence="4" key="2">
    <citation type="submission" date="2020-10" db="EMBL/GenBank/DDBJ databases">
        <authorList>
            <person name="Scholz U."/>
            <person name="Mascher M."/>
            <person name="Fiebig A."/>
        </authorList>
    </citation>
    <scope>NUCLEOTIDE SEQUENCE [LARGE SCALE GENOMIC DNA]</scope>
    <source>
        <strain evidence="4">cv. Morex</strain>
    </source>
</reference>
<reference evidence="5" key="1">
    <citation type="journal article" date="2012" name="Nature">
        <title>A physical, genetic and functional sequence assembly of the barley genome.</title>
        <authorList>
            <consortium name="The International Barley Genome Sequencing Consortium"/>
            <person name="Mayer K.F."/>
            <person name="Waugh R."/>
            <person name="Brown J.W."/>
            <person name="Schulman A."/>
            <person name="Langridge P."/>
            <person name="Platzer M."/>
            <person name="Fincher G.B."/>
            <person name="Muehlbauer G.J."/>
            <person name="Sato K."/>
            <person name="Close T.J."/>
            <person name="Wise R.P."/>
            <person name="Stein N."/>
        </authorList>
    </citation>
    <scope>NUCLEOTIDE SEQUENCE [LARGE SCALE GENOMIC DNA]</scope>
    <source>
        <strain evidence="5">cv. Morex</strain>
    </source>
</reference>
<dbReference type="Gramene" id="HORVU.MOREX.r2.3HG0194490.1">
    <property type="protein sequence ID" value="HORVU.MOREX.r2.3HG0194490.1.CDS.1"/>
    <property type="gene ID" value="HORVU.MOREX.r2.3HG0194490"/>
</dbReference>
<reference evidence="4" key="3">
    <citation type="submission" date="2022-01" db="UniProtKB">
        <authorList>
            <consortium name="EnsemblPlants"/>
        </authorList>
    </citation>
    <scope>IDENTIFICATION</scope>
    <source>
        <strain evidence="4">subsp. vulgare</strain>
    </source>
</reference>
<keyword evidence="5" id="KW-1185">Reference proteome</keyword>
<evidence type="ECO:0000313" key="4">
    <source>
        <dbReference type="EnsemblPlants" id="HORVU.MOREX.r3.3HG0234360.1.CDS1"/>
    </source>
</evidence>
<feature type="transmembrane region" description="Helical" evidence="2">
    <location>
        <begin position="151"/>
        <end position="170"/>
    </location>
</feature>
<sequence>MSSAVAPATQQAPAALQATPPGPVTESIRELRGWLMVLATVIASITYTSGLSPPGGFERVKKPLLKDPKRPPAVSGTEMLPSLYLVSPARCRVFYYANTAALALSLSLILLLGSQDLRRLARVKALEILVALDVVALLVAYLAGAGSFGDLQLVVCAGVVLVVPLALVAMSSRLCGKYFWDEL</sequence>
<feature type="domain" description="PGG" evidence="3">
    <location>
        <begin position="26"/>
        <end position="145"/>
    </location>
</feature>
<evidence type="ECO:0000256" key="2">
    <source>
        <dbReference type="SAM" id="Phobius"/>
    </source>
</evidence>
<keyword evidence="2" id="KW-0472">Membrane</keyword>
<dbReference type="GO" id="GO:0016020">
    <property type="term" value="C:membrane"/>
    <property type="evidence" value="ECO:0000318"/>
    <property type="project" value="GO_Central"/>
</dbReference>
<feature type="transmembrane region" description="Helical" evidence="2">
    <location>
        <begin position="125"/>
        <end position="145"/>
    </location>
</feature>